<sequence>MERPSAAAAELVAYLKDAGLTLVTAESCTSGLIAASLAEVADCGEVLEGGFVVYSPEAKQILLGIPEHLLDEVNLTSEAMARAMALGALERSPASAALADTGLAGPDAKDGIAPGTLCFAWAFRTPGEYVVFSRTERFPGEPSTVRRQAADWAMSQLERFHRQAGLSEDRS</sequence>
<dbReference type="AlphaFoldDB" id="A0A1H0LGG1"/>
<dbReference type="STRING" id="198616.SAMN05216193_11461"/>
<dbReference type="NCBIfam" id="TIGR00199">
    <property type="entry name" value="PncC_domain"/>
    <property type="match status" value="1"/>
</dbReference>
<evidence type="ECO:0000313" key="3">
    <source>
        <dbReference type="Proteomes" id="UP000242957"/>
    </source>
</evidence>
<dbReference type="RefSeq" id="WP_084312223.1">
    <property type="nucleotide sequence ID" value="NZ_FNIJ01000014.1"/>
</dbReference>
<dbReference type="Proteomes" id="UP000242957">
    <property type="component" value="Unassembled WGS sequence"/>
</dbReference>
<dbReference type="GO" id="GO:0016787">
    <property type="term" value="F:hydrolase activity"/>
    <property type="evidence" value="ECO:0007669"/>
    <property type="project" value="UniProtKB-KW"/>
</dbReference>
<organism evidence="2 3">
    <name type="scientific">Pseudomonas jinjuensis</name>
    <dbReference type="NCBI Taxonomy" id="198616"/>
    <lineage>
        <taxon>Bacteria</taxon>
        <taxon>Pseudomonadati</taxon>
        <taxon>Pseudomonadota</taxon>
        <taxon>Gammaproteobacteria</taxon>
        <taxon>Pseudomonadales</taxon>
        <taxon>Pseudomonadaceae</taxon>
        <taxon>Pseudomonas</taxon>
    </lineage>
</organism>
<dbReference type="InterPro" id="IPR036653">
    <property type="entry name" value="CinA-like_C"/>
</dbReference>
<dbReference type="OrthoDB" id="9801454at2"/>
<name>A0A1H0LGG1_9PSED</name>
<keyword evidence="3" id="KW-1185">Reference proteome</keyword>
<gene>
    <name evidence="2" type="ORF">SAMN05216193_11461</name>
</gene>
<dbReference type="Gene3D" id="3.90.950.20">
    <property type="entry name" value="CinA-like"/>
    <property type="match status" value="1"/>
</dbReference>
<dbReference type="Pfam" id="PF02464">
    <property type="entry name" value="CinA"/>
    <property type="match status" value="1"/>
</dbReference>
<proteinExistence type="predicted"/>
<evidence type="ECO:0000313" key="2">
    <source>
        <dbReference type="EMBL" id="SDO67317.1"/>
    </source>
</evidence>
<accession>A0A1H0LGG1</accession>
<feature type="domain" description="CinA C-terminal" evidence="1">
    <location>
        <begin position="7"/>
        <end position="159"/>
    </location>
</feature>
<evidence type="ECO:0000259" key="1">
    <source>
        <dbReference type="Pfam" id="PF02464"/>
    </source>
</evidence>
<reference evidence="3" key="1">
    <citation type="submission" date="2016-10" db="EMBL/GenBank/DDBJ databases">
        <authorList>
            <person name="Varghese N."/>
            <person name="Submissions S."/>
        </authorList>
    </citation>
    <scope>NUCLEOTIDE SEQUENCE [LARGE SCALE GENOMIC DNA]</scope>
    <source>
        <strain evidence="3">JCM 21621</strain>
    </source>
</reference>
<dbReference type="EMBL" id="FNIJ01000014">
    <property type="protein sequence ID" value="SDO67317.1"/>
    <property type="molecule type" value="Genomic_DNA"/>
</dbReference>
<protein>
    <submittedName>
        <fullName evidence="2">Amidohydrolase, PncC family</fullName>
    </submittedName>
</protein>
<dbReference type="InterPro" id="IPR008136">
    <property type="entry name" value="CinA_C"/>
</dbReference>
<keyword evidence="2" id="KW-0378">Hydrolase</keyword>
<dbReference type="SUPFAM" id="SSF142433">
    <property type="entry name" value="CinA-like"/>
    <property type="match status" value="1"/>
</dbReference>